<dbReference type="PIRSF" id="PIRSF022704">
    <property type="entry name" value="UCP022704"/>
    <property type="match status" value="1"/>
</dbReference>
<dbReference type="Pfam" id="PF07081">
    <property type="entry name" value="DUF1349"/>
    <property type="match status" value="1"/>
</dbReference>
<dbReference type="EMBL" id="JAHLQF010000002">
    <property type="protein sequence ID" value="MBU5484375.1"/>
    <property type="molecule type" value="Genomic_DNA"/>
</dbReference>
<evidence type="ECO:0000313" key="1">
    <source>
        <dbReference type="EMBL" id="MBU5484375.1"/>
    </source>
</evidence>
<keyword evidence="2" id="KW-1185">Reference proteome</keyword>
<gene>
    <name evidence="1" type="ORF">KQI86_08550</name>
</gene>
<protein>
    <submittedName>
        <fullName evidence="1">DUF1349 domain-containing protein</fullName>
    </submittedName>
</protein>
<comment type="caution">
    <text evidence="1">The sequence shown here is derived from an EMBL/GenBank/DDBJ whole genome shotgun (WGS) entry which is preliminary data.</text>
</comment>
<sequence>MFQFNAKEAKWFFEPENYVLEGDRVEIITEPNTDFWQRTYYGFRHDNAHVLYITTDEKYFSFTVKAEFNSTALFDQCGVVIYQNSENWVKSGVEFHDNNTAWLGSVVTNHGYSDWATTDIGTFVKCMWYRLSRRESDYCLENSFDGINFKQMRIFHLFEGGNEINIGLLACSPSKNSFKAVFTEMKVTDCLWKEHN</sequence>
<reference evidence="1 2" key="1">
    <citation type="submission" date="2021-06" db="EMBL/GenBank/DDBJ databases">
        <authorList>
            <person name="Sun Q."/>
            <person name="Li D."/>
        </authorList>
    </citation>
    <scope>NUCLEOTIDE SEQUENCE [LARGE SCALE GENOMIC DNA]</scope>
    <source>
        <strain evidence="1 2">MSJ-11</strain>
    </source>
</reference>
<name>A0ABS6EIW1_9CLOT</name>
<dbReference type="Proteomes" id="UP000726170">
    <property type="component" value="Unassembled WGS sequence"/>
</dbReference>
<proteinExistence type="predicted"/>
<accession>A0ABS6EIW1</accession>
<organism evidence="1 2">
    <name type="scientific">Clostridium mobile</name>
    <dbReference type="NCBI Taxonomy" id="2841512"/>
    <lineage>
        <taxon>Bacteria</taxon>
        <taxon>Bacillati</taxon>
        <taxon>Bacillota</taxon>
        <taxon>Clostridia</taxon>
        <taxon>Eubacteriales</taxon>
        <taxon>Clostridiaceae</taxon>
        <taxon>Clostridium</taxon>
    </lineage>
</organism>
<dbReference type="InterPro" id="IPR009784">
    <property type="entry name" value="DUF1349"/>
</dbReference>
<dbReference type="InterPro" id="IPR015987">
    <property type="entry name" value="UCP022704"/>
</dbReference>
<dbReference type="PANTHER" id="PTHR35332:SF2">
    <property type="entry name" value="REGULATION OF ENOLASE PROTEIN 1"/>
    <property type="match status" value="1"/>
</dbReference>
<evidence type="ECO:0000313" key="2">
    <source>
        <dbReference type="Proteomes" id="UP000726170"/>
    </source>
</evidence>
<dbReference type="PANTHER" id="PTHR35332">
    <property type="entry name" value="REGULATION OF ENOLASE PROTEIN 1"/>
    <property type="match status" value="1"/>
</dbReference>
<dbReference type="RefSeq" id="WP_216438854.1">
    <property type="nucleotide sequence ID" value="NZ_JAHLQF010000002.1"/>
</dbReference>